<feature type="region of interest" description="Disordered" evidence="1">
    <location>
        <begin position="24"/>
        <end position="54"/>
    </location>
</feature>
<evidence type="ECO:0000313" key="3">
    <source>
        <dbReference type="Proteomes" id="UP000045706"/>
    </source>
</evidence>
<proteinExistence type="predicted"/>
<sequence length="119" mass="12847">RQLRPAHHRVVRLRPLYGHSLQRAVRPRAARVDGRRRPRRAAAPSQGPRHRGALRGAHCRVLRAHDDAAVAGAQGDAAAGVLLDLCVSGHDPPDVLVVGSQHGGRHEAQVQRVGHVRGP</sequence>
<dbReference type="AlphaFoldDB" id="A0A0G4NFR1"/>
<dbReference type="Proteomes" id="UP000045706">
    <property type="component" value="Unassembled WGS sequence"/>
</dbReference>
<dbReference type="EMBL" id="CVQI01034655">
    <property type="protein sequence ID" value="CRK45263.1"/>
    <property type="molecule type" value="Genomic_DNA"/>
</dbReference>
<protein>
    <submittedName>
        <fullName evidence="2">Uncharacterized protein</fullName>
    </submittedName>
</protein>
<feature type="non-terminal residue" evidence="2">
    <location>
        <position position="119"/>
    </location>
</feature>
<name>A0A0G4NFR1_VERLO</name>
<gene>
    <name evidence="2" type="ORF">BN1723_019679</name>
</gene>
<reference evidence="3" key="1">
    <citation type="submission" date="2015-05" db="EMBL/GenBank/DDBJ databases">
        <authorList>
            <person name="Fogelqvist Johan"/>
        </authorList>
    </citation>
    <scope>NUCLEOTIDE SEQUENCE [LARGE SCALE GENOMIC DNA]</scope>
</reference>
<evidence type="ECO:0000256" key="1">
    <source>
        <dbReference type="SAM" id="MobiDB-lite"/>
    </source>
</evidence>
<feature type="non-terminal residue" evidence="2">
    <location>
        <position position="1"/>
    </location>
</feature>
<accession>A0A0G4NFR1</accession>
<organism evidence="2 3">
    <name type="scientific">Verticillium longisporum</name>
    <name type="common">Verticillium dahliae var. longisporum</name>
    <dbReference type="NCBI Taxonomy" id="100787"/>
    <lineage>
        <taxon>Eukaryota</taxon>
        <taxon>Fungi</taxon>
        <taxon>Dikarya</taxon>
        <taxon>Ascomycota</taxon>
        <taxon>Pezizomycotina</taxon>
        <taxon>Sordariomycetes</taxon>
        <taxon>Hypocreomycetidae</taxon>
        <taxon>Glomerellales</taxon>
        <taxon>Plectosphaerellaceae</taxon>
        <taxon>Verticillium</taxon>
    </lineage>
</organism>
<evidence type="ECO:0000313" key="2">
    <source>
        <dbReference type="EMBL" id="CRK45263.1"/>
    </source>
</evidence>